<comment type="caution">
    <text evidence="1">The sequence shown here is derived from an EMBL/GenBank/DDBJ whole genome shotgun (WGS) entry which is preliminary data.</text>
</comment>
<sequence length="228" mass="25689">MPGCSPLLGDLLNSKRQAYEKHLTDVKLKRTAVTCCLCRAQSHLDTDDRRSLKSVVCPCTHPLCASCPIRSDVLTQLNGFRHPIAARDRLRHSYGFYCDSCGASNKVPPVLQPRTADSPRRLRAGPPAKEWTVDFTWRKCRWCELRCHEKCLLYCIKRWEQLSEASRSPRRNRKDYDYHANAIKARIAAGHPTSPLALYTSAPDDVGSNDAASPSLTAEEIETLEYGM</sequence>
<proteinExistence type="predicted"/>
<reference evidence="1 2" key="1">
    <citation type="submission" date="2016-10" db="EMBL/GenBank/DDBJ databases">
        <title>Proteomics and genomics reveal pathogen-plant mechanisms compatible with a hemibiotrophic lifestyle of Diplodia corticola.</title>
        <authorList>
            <person name="Fernandes I."/>
            <person name="De Jonge R."/>
            <person name="Van De Peer Y."/>
            <person name="Devreese B."/>
            <person name="Alves A."/>
            <person name="Esteves A.C."/>
        </authorList>
    </citation>
    <scope>NUCLEOTIDE SEQUENCE [LARGE SCALE GENOMIC DNA]</scope>
    <source>
        <strain evidence="1 2">CBS 112549</strain>
    </source>
</reference>
<gene>
    <name evidence="1" type="ORF">BKCO1_520006</name>
</gene>
<dbReference type="EMBL" id="MNUE01000052">
    <property type="protein sequence ID" value="OJD31122.1"/>
    <property type="molecule type" value="Genomic_DNA"/>
</dbReference>
<accession>A0A1J9QT09</accession>
<dbReference type="RefSeq" id="XP_020127382.1">
    <property type="nucleotide sequence ID" value="XM_020277076.1"/>
</dbReference>
<dbReference type="AlphaFoldDB" id="A0A1J9QT09"/>
<keyword evidence="2" id="KW-1185">Reference proteome</keyword>
<evidence type="ECO:0000313" key="2">
    <source>
        <dbReference type="Proteomes" id="UP000183809"/>
    </source>
</evidence>
<protein>
    <submittedName>
        <fullName evidence="1">Surface antigen-like protein</fullName>
    </submittedName>
</protein>
<name>A0A1J9QT09_9PEZI</name>
<dbReference type="GeneID" id="31017337"/>
<organism evidence="1 2">
    <name type="scientific">Diplodia corticola</name>
    <dbReference type="NCBI Taxonomy" id="236234"/>
    <lineage>
        <taxon>Eukaryota</taxon>
        <taxon>Fungi</taxon>
        <taxon>Dikarya</taxon>
        <taxon>Ascomycota</taxon>
        <taxon>Pezizomycotina</taxon>
        <taxon>Dothideomycetes</taxon>
        <taxon>Dothideomycetes incertae sedis</taxon>
        <taxon>Botryosphaeriales</taxon>
        <taxon>Botryosphaeriaceae</taxon>
        <taxon>Diplodia</taxon>
    </lineage>
</organism>
<evidence type="ECO:0000313" key="1">
    <source>
        <dbReference type="EMBL" id="OJD31122.1"/>
    </source>
</evidence>
<dbReference type="OrthoDB" id="3911599at2759"/>
<dbReference type="Proteomes" id="UP000183809">
    <property type="component" value="Unassembled WGS sequence"/>
</dbReference>